<name>A0A1X2HCM0_SYNRA</name>
<evidence type="ECO:0000313" key="2">
    <source>
        <dbReference type="EMBL" id="ORY96555.1"/>
    </source>
</evidence>
<dbReference type="AlphaFoldDB" id="A0A1X2HCM0"/>
<protein>
    <submittedName>
        <fullName evidence="2">Thioredoxin-like protein</fullName>
    </submittedName>
</protein>
<dbReference type="EMBL" id="MCGN01000005">
    <property type="protein sequence ID" value="ORY96555.1"/>
    <property type="molecule type" value="Genomic_DNA"/>
</dbReference>
<dbReference type="PANTHER" id="PTHR13887:SF41">
    <property type="entry name" value="THIOREDOXIN SUPERFAMILY PROTEIN"/>
    <property type="match status" value="1"/>
</dbReference>
<gene>
    <name evidence="2" type="ORF">BCR43DRAFT_491902</name>
</gene>
<dbReference type="OMA" id="QKYAISG"/>
<dbReference type="InterPro" id="IPR036249">
    <property type="entry name" value="Thioredoxin-like_sf"/>
</dbReference>
<feature type="domain" description="DSBA-like thioredoxin" evidence="1">
    <location>
        <begin position="5"/>
        <end position="203"/>
    </location>
</feature>
<organism evidence="2 3">
    <name type="scientific">Syncephalastrum racemosum</name>
    <name type="common">Filamentous fungus</name>
    <dbReference type="NCBI Taxonomy" id="13706"/>
    <lineage>
        <taxon>Eukaryota</taxon>
        <taxon>Fungi</taxon>
        <taxon>Fungi incertae sedis</taxon>
        <taxon>Mucoromycota</taxon>
        <taxon>Mucoromycotina</taxon>
        <taxon>Mucoromycetes</taxon>
        <taxon>Mucorales</taxon>
        <taxon>Syncephalastraceae</taxon>
        <taxon>Syncephalastrum</taxon>
    </lineage>
</organism>
<dbReference type="Proteomes" id="UP000242180">
    <property type="component" value="Unassembled WGS sequence"/>
</dbReference>
<dbReference type="GO" id="GO:0016491">
    <property type="term" value="F:oxidoreductase activity"/>
    <property type="evidence" value="ECO:0007669"/>
    <property type="project" value="InterPro"/>
</dbReference>
<accession>A0A1X2HCM0</accession>
<dbReference type="Gene3D" id="3.40.30.10">
    <property type="entry name" value="Glutaredoxin"/>
    <property type="match status" value="1"/>
</dbReference>
<dbReference type="InterPro" id="IPR001853">
    <property type="entry name" value="DSBA-like_thioredoxin_dom"/>
</dbReference>
<dbReference type="SUPFAM" id="SSF52833">
    <property type="entry name" value="Thioredoxin-like"/>
    <property type="match status" value="1"/>
</dbReference>
<dbReference type="Pfam" id="PF01323">
    <property type="entry name" value="DSBA"/>
    <property type="match status" value="1"/>
</dbReference>
<comment type="caution">
    <text evidence="2">The sequence shown here is derived from an EMBL/GenBank/DDBJ whole genome shotgun (WGS) entry which is preliminary data.</text>
</comment>
<keyword evidence="3" id="KW-1185">Reference proteome</keyword>
<proteinExistence type="predicted"/>
<dbReference type="CDD" id="cd03024">
    <property type="entry name" value="DsbA_FrnE"/>
    <property type="match status" value="1"/>
</dbReference>
<dbReference type="OrthoDB" id="1930760at2759"/>
<dbReference type="InParanoid" id="A0A1X2HCM0"/>
<evidence type="ECO:0000313" key="3">
    <source>
        <dbReference type="Proteomes" id="UP000242180"/>
    </source>
</evidence>
<reference evidence="2 3" key="1">
    <citation type="submission" date="2016-07" db="EMBL/GenBank/DDBJ databases">
        <title>Pervasive Adenine N6-methylation of Active Genes in Fungi.</title>
        <authorList>
            <consortium name="DOE Joint Genome Institute"/>
            <person name="Mondo S.J."/>
            <person name="Dannebaum R.O."/>
            <person name="Kuo R.C."/>
            <person name="Labutti K."/>
            <person name="Haridas S."/>
            <person name="Kuo A."/>
            <person name="Salamov A."/>
            <person name="Ahrendt S.R."/>
            <person name="Lipzen A."/>
            <person name="Sullivan W."/>
            <person name="Andreopoulos W.B."/>
            <person name="Clum A."/>
            <person name="Lindquist E."/>
            <person name="Daum C."/>
            <person name="Ramamoorthy G.K."/>
            <person name="Gryganskyi A."/>
            <person name="Culley D."/>
            <person name="Magnuson J.K."/>
            <person name="James T.Y."/>
            <person name="O'Malley M.A."/>
            <person name="Stajich J.E."/>
            <person name="Spatafora J.W."/>
            <person name="Visel A."/>
            <person name="Grigoriev I.V."/>
        </authorList>
    </citation>
    <scope>NUCLEOTIDE SEQUENCE [LARGE SCALE GENOMIC DNA]</scope>
    <source>
        <strain evidence="2 3">NRRL 2496</strain>
    </source>
</reference>
<evidence type="ECO:0000259" key="1">
    <source>
        <dbReference type="Pfam" id="PF01323"/>
    </source>
</evidence>
<sequence length="217" mass="24844">MQINIKVISDTICPWCFMGKRRLEAAIAEFKTTHPDTAFQVEWHPFQLNPSAKKEPVNKLESYKRKFGEARALEIVEDMKRLGKTVGINYSYGGTIANTLDSHRLIHWANGFGKQNQVVEELFKDYFEREQNIGDLQVLAKAAQRAGLEEAEALRYLESGADADKVQHEADENRTNSINGVPHFIINDKFQFPGAQDSSTFVRFFEKAIQQQQQQHL</sequence>
<dbReference type="STRING" id="13706.A0A1X2HCM0"/>
<dbReference type="PANTHER" id="PTHR13887">
    <property type="entry name" value="GLUTATHIONE S-TRANSFERASE KAPPA"/>
    <property type="match status" value="1"/>
</dbReference>